<feature type="region of interest" description="Disordered" evidence="2">
    <location>
        <begin position="1633"/>
        <end position="1658"/>
    </location>
</feature>
<feature type="domain" description="DUF7902" evidence="5">
    <location>
        <begin position="598"/>
        <end position="681"/>
    </location>
</feature>
<dbReference type="EMBL" id="CACVAQ010000350">
    <property type="protein sequence ID" value="CAA6824693.1"/>
    <property type="molecule type" value="Genomic_DNA"/>
</dbReference>
<protein>
    <submittedName>
        <fullName evidence="6">ATPase</fullName>
    </submittedName>
</protein>
<dbReference type="Pfam" id="PF12458">
    <property type="entry name" value="DUF3686"/>
    <property type="match status" value="1"/>
</dbReference>
<evidence type="ECO:0000259" key="5">
    <source>
        <dbReference type="Pfam" id="PF25472"/>
    </source>
</evidence>
<feature type="domain" description="DUF3686" evidence="4">
    <location>
        <begin position="38"/>
        <end position="477"/>
    </location>
</feature>
<organism evidence="6">
    <name type="scientific">uncultured Aureispira sp</name>
    <dbReference type="NCBI Taxonomy" id="1331704"/>
    <lineage>
        <taxon>Bacteria</taxon>
        <taxon>Pseudomonadati</taxon>
        <taxon>Bacteroidota</taxon>
        <taxon>Saprospiria</taxon>
        <taxon>Saprospirales</taxon>
        <taxon>Saprospiraceae</taxon>
        <taxon>Aureispira</taxon>
        <taxon>environmental samples</taxon>
    </lineage>
</organism>
<sequence>MADDNNNIEEIEVQEDNTQLESGTYEIIKGRLNKSGDDLRQRLEKLNVERKKVFGSIEMQLISNERIETKHECIARDIFALNNTCIFGYNIRMGLKDIQLQDVFSIYEFKADNSFKETSLDFLTTGNEKFVSDFKSLYRYSKDVYFLKFAKDKNDPFFYMIFKDGNSEKTFKWEIKGDKLVYDSSPGDKKYHYPNQFEFKWESVRLEMYRQGEHPHISILDKVFVETVGGDLTIKIEDNTDTGKGIYAEDVKHANQKISDATVSYADLDNLIVIRIKPYQEEFRHFVYNVKLQTVQRIDALENSGVLLPGKQGLVFSNGFYLQTGDYKMFDKTSGTGNLFERRIQSPNGEDHLYVFHNPADGSYILLSYNVIEQTVNTPILCNGYTLFPNGELCYFRSEETKTSHHLIQIWQTPYIKGKIIPSEYTDSFLYKVSNKDIVRAMAESQELLSLLGKDDTYNDLYYDLNKRANVLLDSYYWIANEEAFNLGEPLTAIKMSANTAIDEFEKVQSIKKSTREAIRTTQKSAVTLFKEISSTSYLKIDQFVQNLADLRVVRGEVISLRELRYTDIPLIEELEGQAVEINAKLSSECVSFLLKDDALQPYLERVSEAQGQIDQVETGRQGKQLEERIDEIGKELELLIEIVSNLKIDDATQTTRIIDNITSIFATLNQAKAGIKRRLRDLTGAEAVAEFASQSKLLDQGLINYLDIADTVVKCDEYYTKMMIQIEELESKFAEFDDFIIKIADKREEVNSAFESRRLSIIESINKRTSALVSAAERNLKGIQNRAKNFKEVNEINGFFASDLMIEKVRDTIQKLVDLGDTNKSDDIQTKLKTIKEDTIRQLRDKKDLFSGDGNSIRFGKHFFSVNKQKLGLSMTLKDSKMYYHLTGTGFYEEVLDEEFLKTKEVWEQGLVSENKDVYRAEYLAYIGFRELQQTNTKLISEDVLPFVQKLINQRATKEEGYSKGIHDLDGSKILESLLYLANHIDLLVFDADARAMANLYWSKFIATERKATFGKQIKSAGIILQVFPKTHEFDFLLHNLEVELEAFAEETQLFETHLASQAAHYLFKEIARQDHFIVSGDAHDFRIAFQAFLEEKNAMKPFTAALKSLENNLVEQFQLTQKWLSAFVEQSNNENYLHYVQEVATTILTENYQESYVINVKTQQKITGLHGSHSIVGKGGVYTLDYNEFMQKLDHYAREIVTQYEKYVRMKRSLANDFKEELRLEEFQPRVLSSFVRNKLIDKLYLPIFGDNFAKQIGTVGDTTRTDRMGMLLLISPPGYGKTTLMEYAADRLGLIFMKINGPAIGHQVTSLDPSEADNAAASKELEKLNLALEMGDNIMIYLDDIQHCNPEFLQKFISLTDGQRKIEGIYKGVTKTYDLRGKRVCVVMAGNPYTESGDKFQVPDMLANRSDIYNLGDIIGDTKDIFELSYIENSLTSNSILQKMSAKSSKDIYPVVKIAQTDSREGVDFEGNHTTQEINEYVEVIKRMLTVRDAILKVNLEYIRSAAMEDSYRTEPSFKLQGSYRNMNKLAEKITPITNDKELQTLIISHYEGESQTLTTGAESNMLKFKEMIGALTEEEALRWEQIKNSFNKDKMLQGSKDNPMVQVVAQLSQFSDHLKDIHHSIQEGVDKGAAVRAEKPARKSGGGGISFRKK</sequence>
<name>A0A6S6U7F0_9BACT</name>
<accession>A0A6S6U7F0</accession>
<dbReference type="InterPro" id="IPR027417">
    <property type="entry name" value="P-loop_NTPase"/>
</dbReference>
<feature type="coiled-coil region" evidence="1">
    <location>
        <begin position="767"/>
        <end position="794"/>
    </location>
</feature>
<dbReference type="GO" id="GO:0005524">
    <property type="term" value="F:ATP binding"/>
    <property type="evidence" value="ECO:0007669"/>
    <property type="project" value="InterPro"/>
</dbReference>
<keyword evidence="1" id="KW-0175">Coiled coil</keyword>
<feature type="compositionally biased region" description="Gly residues" evidence="2">
    <location>
        <begin position="1648"/>
        <end position="1658"/>
    </location>
</feature>
<feature type="coiled-coil region" evidence="1">
    <location>
        <begin position="1"/>
        <end position="49"/>
    </location>
</feature>
<dbReference type="Pfam" id="PF25472">
    <property type="entry name" value="DUF7902"/>
    <property type="match status" value="1"/>
</dbReference>
<dbReference type="InterPro" id="IPR020958">
    <property type="entry name" value="DUF3686"/>
</dbReference>
<evidence type="ECO:0000256" key="2">
    <source>
        <dbReference type="SAM" id="MobiDB-lite"/>
    </source>
</evidence>
<proteinExistence type="predicted"/>
<evidence type="ECO:0000259" key="4">
    <source>
        <dbReference type="Pfam" id="PF12458"/>
    </source>
</evidence>
<dbReference type="SUPFAM" id="SSF52540">
    <property type="entry name" value="P-loop containing nucleoside triphosphate hydrolases"/>
    <property type="match status" value="1"/>
</dbReference>
<evidence type="ECO:0000259" key="3">
    <source>
        <dbReference type="Pfam" id="PF00004"/>
    </source>
</evidence>
<dbReference type="InterPro" id="IPR057224">
    <property type="entry name" value="DUF7902"/>
</dbReference>
<dbReference type="GO" id="GO:0016887">
    <property type="term" value="F:ATP hydrolysis activity"/>
    <property type="evidence" value="ECO:0007669"/>
    <property type="project" value="InterPro"/>
</dbReference>
<dbReference type="InterPro" id="IPR003959">
    <property type="entry name" value="ATPase_AAA_core"/>
</dbReference>
<dbReference type="Pfam" id="PF00004">
    <property type="entry name" value="AAA"/>
    <property type="match status" value="1"/>
</dbReference>
<evidence type="ECO:0000256" key="1">
    <source>
        <dbReference type="SAM" id="Coils"/>
    </source>
</evidence>
<reference evidence="6" key="1">
    <citation type="submission" date="2020-01" db="EMBL/GenBank/DDBJ databases">
        <authorList>
            <person name="Meier V. D."/>
            <person name="Meier V D."/>
        </authorList>
    </citation>
    <scope>NUCLEOTIDE SEQUENCE</scope>
    <source>
        <strain evidence="6">HLG_WM_MAG_10</strain>
    </source>
</reference>
<dbReference type="Gene3D" id="3.40.50.300">
    <property type="entry name" value="P-loop containing nucleotide triphosphate hydrolases"/>
    <property type="match status" value="1"/>
</dbReference>
<evidence type="ECO:0000313" key="6">
    <source>
        <dbReference type="EMBL" id="CAA6824693.1"/>
    </source>
</evidence>
<gene>
    <name evidence="6" type="ORF">HELGO_WM19821</name>
</gene>
<feature type="domain" description="ATPase AAA-type core" evidence="3">
    <location>
        <begin position="1274"/>
        <end position="1394"/>
    </location>
</feature>